<keyword evidence="6 15" id="KW-0547">Nucleotide-binding</keyword>
<dbReference type="PANTHER" id="PTHR24093:SF369">
    <property type="entry name" value="CALCIUM-TRANSPORTING ATPASE"/>
    <property type="match status" value="1"/>
</dbReference>
<comment type="similarity">
    <text evidence="15">Belongs to the cation transport ATPase (P-type) (TC 3.A.3) family.</text>
</comment>
<evidence type="ECO:0000256" key="6">
    <source>
        <dbReference type="ARBA" id="ARBA00022741"/>
    </source>
</evidence>
<comment type="function">
    <text evidence="15">Catalyzes the hydrolysis of ATP coupled with the transport of calcium.</text>
</comment>
<dbReference type="GO" id="GO:0005388">
    <property type="term" value="F:P-type calcium transporter activity"/>
    <property type="evidence" value="ECO:0007669"/>
    <property type="project" value="UniProtKB-EC"/>
</dbReference>
<evidence type="ECO:0000256" key="4">
    <source>
        <dbReference type="ARBA" id="ARBA00022692"/>
    </source>
</evidence>
<dbReference type="InterPro" id="IPR059000">
    <property type="entry name" value="ATPase_P-type_domA"/>
</dbReference>
<keyword evidence="7 15" id="KW-0106">Calcium</keyword>
<evidence type="ECO:0000259" key="17">
    <source>
        <dbReference type="SMART" id="SM00831"/>
    </source>
</evidence>
<feature type="transmembrane region" description="Helical" evidence="15">
    <location>
        <begin position="1118"/>
        <end position="1135"/>
    </location>
</feature>
<feature type="transmembrane region" description="Helical" evidence="15">
    <location>
        <begin position="1072"/>
        <end position="1098"/>
    </location>
</feature>
<feature type="region of interest" description="Disordered" evidence="16">
    <location>
        <begin position="1357"/>
        <end position="1390"/>
    </location>
</feature>
<feature type="compositionally biased region" description="Polar residues" evidence="16">
    <location>
        <begin position="1373"/>
        <end position="1390"/>
    </location>
</feature>
<organism evidence="18 19">
    <name type="scientific">Perkinsus chesapeaki</name>
    <name type="common">Clam parasite</name>
    <name type="synonym">Perkinsus andrewsi</name>
    <dbReference type="NCBI Taxonomy" id="330153"/>
    <lineage>
        <taxon>Eukaryota</taxon>
        <taxon>Sar</taxon>
        <taxon>Alveolata</taxon>
        <taxon>Perkinsozoa</taxon>
        <taxon>Perkinsea</taxon>
        <taxon>Perkinsida</taxon>
        <taxon>Perkinsidae</taxon>
        <taxon>Perkinsus</taxon>
    </lineage>
</organism>
<comment type="catalytic activity">
    <reaction evidence="14 15">
        <text>Ca(2+)(in) + ATP + H2O = Ca(2+)(out) + ADP + phosphate + H(+)</text>
        <dbReference type="Rhea" id="RHEA:18105"/>
        <dbReference type="ChEBI" id="CHEBI:15377"/>
        <dbReference type="ChEBI" id="CHEBI:15378"/>
        <dbReference type="ChEBI" id="CHEBI:29108"/>
        <dbReference type="ChEBI" id="CHEBI:30616"/>
        <dbReference type="ChEBI" id="CHEBI:43474"/>
        <dbReference type="ChEBI" id="CHEBI:456216"/>
        <dbReference type="EC" id="7.2.2.10"/>
    </reaction>
</comment>
<dbReference type="SUPFAM" id="SSF81665">
    <property type="entry name" value="Calcium ATPase, transmembrane domain M"/>
    <property type="match status" value="1"/>
</dbReference>
<keyword evidence="5" id="KW-0479">Metal-binding</keyword>
<comment type="caution">
    <text evidence="18">The sequence shown here is derived from an EMBL/GenBank/DDBJ whole genome shotgun (WGS) entry which is preliminary data.</text>
</comment>
<keyword evidence="10" id="KW-1278">Translocase</keyword>
<dbReference type="Pfam" id="PF00690">
    <property type="entry name" value="Cation_ATPase_N"/>
    <property type="match status" value="1"/>
</dbReference>
<evidence type="ECO:0000313" key="18">
    <source>
        <dbReference type="EMBL" id="KAF4667456.1"/>
    </source>
</evidence>
<dbReference type="InterPro" id="IPR036412">
    <property type="entry name" value="HAD-like_sf"/>
</dbReference>
<dbReference type="GO" id="GO:0046872">
    <property type="term" value="F:metal ion binding"/>
    <property type="evidence" value="ECO:0007669"/>
    <property type="project" value="UniProtKB-KW"/>
</dbReference>
<dbReference type="InterPro" id="IPR023299">
    <property type="entry name" value="ATPase_P-typ_cyto_dom_N"/>
</dbReference>
<name>A0A7J6M7R6_PERCH</name>
<evidence type="ECO:0000256" key="16">
    <source>
        <dbReference type="SAM" id="MobiDB-lite"/>
    </source>
</evidence>
<dbReference type="NCBIfam" id="TIGR01517">
    <property type="entry name" value="ATPase-IIB_Ca"/>
    <property type="match status" value="1"/>
</dbReference>
<comment type="caution">
    <text evidence="15">Lacks conserved residue(s) required for the propagation of feature annotation.</text>
</comment>
<evidence type="ECO:0000256" key="7">
    <source>
        <dbReference type="ARBA" id="ARBA00022837"/>
    </source>
</evidence>
<keyword evidence="2 15" id="KW-0813">Transport</keyword>
<dbReference type="Pfam" id="PF00122">
    <property type="entry name" value="E1-E2_ATPase"/>
    <property type="match status" value="1"/>
</dbReference>
<proteinExistence type="inferred from homology"/>
<dbReference type="SFLD" id="SFLDS00003">
    <property type="entry name" value="Haloacid_Dehalogenase"/>
    <property type="match status" value="1"/>
</dbReference>
<evidence type="ECO:0000256" key="1">
    <source>
        <dbReference type="ARBA" id="ARBA00004127"/>
    </source>
</evidence>
<dbReference type="FunFam" id="2.70.150.10:FF:000029">
    <property type="entry name" value="Calcium-transporting ATPase"/>
    <property type="match status" value="1"/>
</dbReference>
<dbReference type="EMBL" id="JAAPAO010000211">
    <property type="protein sequence ID" value="KAF4667456.1"/>
    <property type="molecule type" value="Genomic_DNA"/>
</dbReference>
<dbReference type="SUPFAM" id="SSF56784">
    <property type="entry name" value="HAD-like"/>
    <property type="match status" value="1"/>
</dbReference>
<dbReference type="InterPro" id="IPR008250">
    <property type="entry name" value="ATPase_P-typ_transduc_dom_A_sf"/>
</dbReference>
<dbReference type="InterPro" id="IPR044492">
    <property type="entry name" value="P_typ_ATPase_HD_dom"/>
</dbReference>
<feature type="transmembrane region" description="Helical" evidence="15">
    <location>
        <begin position="183"/>
        <end position="204"/>
    </location>
</feature>
<feature type="transmembrane region" description="Helical" evidence="15">
    <location>
        <begin position="376"/>
        <end position="394"/>
    </location>
</feature>
<dbReference type="CDD" id="cd02081">
    <property type="entry name" value="P-type_ATPase_Ca_PMCA-like"/>
    <property type="match status" value="1"/>
</dbReference>
<dbReference type="GO" id="GO:0005524">
    <property type="term" value="F:ATP binding"/>
    <property type="evidence" value="ECO:0007669"/>
    <property type="project" value="UniProtKB-KW"/>
</dbReference>
<dbReference type="SMART" id="SM00831">
    <property type="entry name" value="Cation_ATPase_N"/>
    <property type="match status" value="1"/>
</dbReference>
<dbReference type="InterPro" id="IPR006408">
    <property type="entry name" value="P-type_ATPase_IIB"/>
</dbReference>
<feature type="transmembrane region" description="Helical" evidence="15">
    <location>
        <begin position="1009"/>
        <end position="1027"/>
    </location>
</feature>
<keyword evidence="19" id="KW-1185">Reference proteome</keyword>
<dbReference type="GO" id="GO:0016887">
    <property type="term" value="F:ATP hydrolysis activity"/>
    <property type="evidence" value="ECO:0007669"/>
    <property type="project" value="InterPro"/>
</dbReference>
<dbReference type="EC" id="7.2.2.10" evidence="15"/>
<keyword evidence="4 15" id="KW-0812">Transmembrane</keyword>
<keyword evidence="8 15" id="KW-0067">ATP-binding</keyword>
<dbReference type="PRINTS" id="PR00119">
    <property type="entry name" value="CATATPASE"/>
</dbReference>
<evidence type="ECO:0000256" key="15">
    <source>
        <dbReference type="RuleBase" id="RU361146"/>
    </source>
</evidence>
<dbReference type="FunFam" id="1.20.1110.10:FF:000039">
    <property type="entry name" value="Calcium-transporting ATPase"/>
    <property type="match status" value="1"/>
</dbReference>
<dbReference type="SUPFAM" id="SSF81660">
    <property type="entry name" value="Metal cation-transporting ATPase, ATP-binding domain N"/>
    <property type="match status" value="1"/>
</dbReference>
<feature type="domain" description="Cation-transporting P-type ATPase N-terminal" evidence="17">
    <location>
        <begin position="103"/>
        <end position="175"/>
    </location>
</feature>
<evidence type="ECO:0000256" key="12">
    <source>
        <dbReference type="ARBA" id="ARBA00023065"/>
    </source>
</evidence>
<evidence type="ECO:0000256" key="14">
    <source>
        <dbReference type="ARBA" id="ARBA00048694"/>
    </source>
</evidence>
<dbReference type="Pfam" id="PF00689">
    <property type="entry name" value="Cation_ATPase_C"/>
    <property type="match status" value="1"/>
</dbReference>
<dbReference type="GO" id="GO:0012505">
    <property type="term" value="C:endomembrane system"/>
    <property type="evidence" value="ECO:0007669"/>
    <property type="project" value="UniProtKB-SubCell"/>
</dbReference>
<dbReference type="InterPro" id="IPR023298">
    <property type="entry name" value="ATPase_P-typ_TM_dom_sf"/>
</dbReference>
<dbReference type="GO" id="GO:0005886">
    <property type="term" value="C:plasma membrane"/>
    <property type="evidence" value="ECO:0007669"/>
    <property type="project" value="TreeGrafter"/>
</dbReference>
<dbReference type="Gene3D" id="1.20.1110.10">
    <property type="entry name" value="Calcium-transporting ATPase, transmembrane domain"/>
    <property type="match status" value="2"/>
</dbReference>
<dbReference type="InterPro" id="IPR004014">
    <property type="entry name" value="ATPase_P-typ_cation-transptr_N"/>
</dbReference>
<feature type="transmembrane region" description="Helical" evidence="15">
    <location>
        <begin position="1187"/>
        <end position="1211"/>
    </location>
</feature>
<evidence type="ECO:0000256" key="3">
    <source>
        <dbReference type="ARBA" id="ARBA00022568"/>
    </source>
</evidence>
<accession>A0A7J6M7R6</accession>
<dbReference type="InterPro" id="IPR001757">
    <property type="entry name" value="P_typ_ATPase"/>
</dbReference>
<reference evidence="18 19" key="1">
    <citation type="submission" date="2020-04" db="EMBL/GenBank/DDBJ databases">
        <title>Perkinsus chesapeaki whole genome sequence.</title>
        <authorList>
            <person name="Bogema D.R."/>
        </authorList>
    </citation>
    <scope>NUCLEOTIDE SEQUENCE [LARGE SCALE GENOMIC DNA]</scope>
    <source>
        <strain evidence="18">ATCC PRA-425</strain>
    </source>
</reference>
<evidence type="ECO:0000256" key="10">
    <source>
        <dbReference type="ARBA" id="ARBA00022967"/>
    </source>
</evidence>
<dbReference type="InterPro" id="IPR006068">
    <property type="entry name" value="ATPase_P-typ_cation-transptr_C"/>
</dbReference>
<keyword evidence="12 15" id="KW-0406">Ion transport</keyword>
<keyword evidence="13 15" id="KW-0472">Membrane</keyword>
<dbReference type="Proteomes" id="UP000591131">
    <property type="component" value="Unassembled WGS sequence"/>
</dbReference>
<dbReference type="SUPFAM" id="SSF81653">
    <property type="entry name" value="Calcium ATPase, transduction domain A"/>
    <property type="match status" value="1"/>
</dbReference>
<evidence type="ECO:0000256" key="11">
    <source>
        <dbReference type="ARBA" id="ARBA00022989"/>
    </source>
</evidence>
<feature type="transmembrane region" description="Helical" evidence="15">
    <location>
        <begin position="1156"/>
        <end position="1175"/>
    </location>
</feature>
<feature type="transmembrane region" description="Helical" evidence="15">
    <location>
        <begin position="468"/>
        <end position="497"/>
    </location>
</feature>
<dbReference type="Pfam" id="PF13246">
    <property type="entry name" value="Cation_ATPase"/>
    <property type="match status" value="1"/>
</dbReference>
<dbReference type="Gene3D" id="2.70.150.10">
    <property type="entry name" value="Calcium-transporting ATPase, cytoplasmic transduction domain A"/>
    <property type="match status" value="1"/>
</dbReference>
<keyword evidence="3 15" id="KW-0109">Calcium transport</keyword>
<dbReference type="Gene3D" id="3.40.1110.10">
    <property type="entry name" value="Calcium-transporting ATPase, cytoplasmic domain N"/>
    <property type="match status" value="1"/>
</dbReference>
<dbReference type="SFLD" id="SFLDG00002">
    <property type="entry name" value="C1.7:_P-type_atpase_like"/>
    <property type="match status" value="1"/>
</dbReference>
<keyword evidence="11 15" id="KW-1133">Transmembrane helix</keyword>
<dbReference type="NCBIfam" id="TIGR01494">
    <property type="entry name" value="ATPase_P-type"/>
    <property type="match status" value="2"/>
</dbReference>
<dbReference type="InterPro" id="IPR018303">
    <property type="entry name" value="ATPase_P-typ_P_site"/>
</dbReference>
<evidence type="ECO:0000256" key="9">
    <source>
        <dbReference type="ARBA" id="ARBA00022842"/>
    </source>
</evidence>
<gene>
    <name evidence="18" type="ORF">FOL47_003588</name>
</gene>
<feature type="transmembrane region" description="Helical" evidence="15">
    <location>
        <begin position="158"/>
        <end position="177"/>
    </location>
</feature>
<evidence type="ECO:0000313" key="19">
    <source>
        <dbReference type="Proteomes" id="UP000591131"/>
    </source>
</evidence>
<keyword evidence="9" id="KW-0460">Magnesium</keyword>
<evidence type="ECO:0000256" key="2">
    <source>
        <dbReference type="ARBA" id="ARBA00022448"/>
    </source>
</evidence>
<sequence>MFSLFTVISRLGEREIKSADAVLDVPAKRLTSDAKRGGWNMVSSSSIVEFVSAWGDFAQDAGSPSCLISARELCAMIKARDITGEAGDDTEGEGPGGLAMLEDHGGVQAIAEKIGSSLSNGVRSSDVEALKRKYGANFVPPPKPKTYFQFLFAAFKDFTILMLCGAAVISLVLAATYERTATAYAEGSAIIVAILVVTNVAAFNDWRKQRQFDKLNRKVEDISIRVVRDGKKQEISINEIVVGEVVLVGVGDILCADGVVIESSALYCDESSLTGEPVLMAKDPKVHPFLLSGTKVMDGSGMFLAIAVGANSEAGKIKVLPSLLVEKPPAAAAATDEQHPDGEGHEEDEHEIVAEHEEKSVLTAKLDRMALQIGKAGTVVAVLCVIIMAIRFSITKFAITDTTEICLTMEDVTCSSEKIVDLVGNNICDPTNANQQYPCCHQVHANEVELLGAPCGWMMPFLGQMLQFFITGITILVVAIPEGLPLAVTLSLAFAVTKMQKDNNLVKHLDACETMGSATTICSDKTGTLTKNRMTVVEANLAGVEIQPRDGRKLTPLANPEVRLLLWEALVEGIMQKEEYSPGGCVGGGVASPSISLTIFGESYAAELILVCTLELPLQPWCIHHILMEGIALNTTADIKWDQLASAYDQIGNKTECALLQLVEQFGSSYEKLRDEALDSGVEGSKTGRGRFLVHEIPFSSARKRSSVVVRTKEGKYRMYTKGASEIVLDLCSSYQQSGGAGIPGRLDQRARQIIDTIITLYARKSLRTVSLAYRDFDAEPAGGWDEAHAEREDRLAIESNLVFLGVVGIEDPLRDEVPDAIADCNRAGVDVRMVTGDNLETAIAIARGCGILRPGIDLDKLGDVVPGAAMTGPRFRKTVLKEDGCTIDQEAFDRVWPRLRVLARSSPTDKYILVSGLNESELYSTEAGRSLGIYPDRQVVAVTGDGTNDAPALRRADVGFAMGISGTPVAKDAADIILMDDNFSSILKACMWGRNVYDSISKFLQFQLTVNISAITMASIGAFAFSESPLKAVQMLWVNLIMDALASLSLATEPPTSSLLDRPPYGRNTSLISGFMLWNMLGQAIFQLVVLNIILFAGPSILDIDSGAGLGHGAAPTVHYTIIFNTFVLMQLSNQFNARKLYHQWNLFGGLLRSPLFVGIVTVEFALQVLIVQFGGAWFKTTQLEWHHWALCLILGLGSFPVQYLIIFLARASRHCCKRISPEMPKHHSMRDRPSKAPPPPHCEDSFALMLPFKGVVYSEDEFVWPGKKFGDMEDLDHLKGASHHEIISRSIVQFSSKSLGSVMGEIPSESALQHTTRGGFRNRRRVEATHIMAKESSTMGARDREEEFLHAAREYHRHTHQHEGMSHGKATPSQAATERTSSGSKNAL</sequence>
<evidence type="ECO:0000256" key="5">
    <source>
        <dbReference type="ARBA" id="ARBA00022723"/>
    </source>
</evidence>
<dbReference type="PROSITE" id="PS00154">
    <property type="entry name" value="ATPASE_E1_E2"/>
    <property type="match status" value="1"/>
</dbReference>
<dbReference type="PANTHER" id="PTHR24093">
    <property type="entry name" value="CATION TRANSPORTING ATPASE"/>
    <property type="match status" value="1"/>
</dbReference>
<evidence type="ECO:0000256" key="8">
    <source>
        <dbReference type="ARBA" id="ARBA00022840"/>
    </source>
</evidence>
<dbReference type="SFLD" id="SFLDF00027">
    <property type="entry name" value="p-type_atpase"/>
    <property type="match status" value="1"/>
</dbReference>
<protein>
    <recommendedName>
        <fullName evidence="15">Calcium-transporting ATPase</fullName>
        <ecNumber evidence="15">7.2.2.10</ecNumber>
    </recommendedName>
</protein>
<dbReference type="OrthoDB" id="3352408at2759"/>
<comment type="subcellular location">
    <subcellularLocation>
        <location evidence="1">Endomembrane system</location>
        <topology evidence="1">Multi-pass membrane protein</topology>
    </subcellularLocation>
    <subcellularLocation>
        <location evidence="15">Membrane</location>
        <topology evidence="15">Multi-pass membrane protein</topology>
    </subcellularLocation>
</comment>
<evidence type="ECO:0000256" key="13">
    <source>
        <dbReference type="ARBA" id="ARBA00023136"/>
    </source>
</evidence>